<evidence type="ECO:0000256" key="1">
    <source>
        <dbReference type="SAM" id="SignalP"/>
    </source>
</evidence>
<proteinExistence type="predicted"/>
<sequence length="115" mass="13136">MTLVALLVLYLSQRRARGGGGGSRFVRCVRRSAKCYFFLNRREIVVAMTKKGPCFFFYFRSLLSIVALDPIATAEDYRRKGFGRLIDFSAKNSASKKKRATLYAPEIVCPYMTHH</sequence>
<protein>
    <submittedName>
        <fullName evidence="2">Uncharacterized protein</fullName>
    </submittedName>
</protein>
<dbReference type="EMBL" id="JBJJXI010000107">
    <property type="protein sequence ID" value="KAL3392126.1"/>
    <property type="molecule type" value="Genomic_DNA"/>
</dbReference>
<keyword evidence="3" id="KW-1185">Reference proteome</keyword>
<accession>A0ABD2WHS4</accession>
<reference evidence="2 3" key="1">
    <citation type="journal article" date="2024" name="bioRxiv">
        <title>A reference genome for Trichogramma kaykai: A tiny desert-dwelling parasitoid wasp with competing sex-ratio distorters.</title>
        <authorList>
            <person name="Culotta J."/>
            <person name="Lindsey A.R."/>
        </authorList>
    </citation>
    <scope>NUCLEOTIDE SEQUENCE [LARGE SCALE GENOMIC DNA]</scope>
    <source>
        <strain evidence="2 3">KSX58</strain>
    </source>
</reference>
<keyword evidence="1" id="KW-0732">Signal</keyword>
<evidence type="ECO:0000313" key="2">
    <source>
        <dbReference type="EMBL" id="KAL3392126.1"/>
    </source>
</evidence>
<name>A0ABD2WHS4_9HYME</name>
<organism evidence="2 3">
    <name type="scientific">Trichogramma kaykai</name>
    <dbReference type="NCBI Taxonomy" id="54128"/>
    <lineage>
        <taxon>Eukaryota</taxon>
        <taxon>Metazoa</taxon>
        <taxon>Ecdysozoa</taxon>
        <taxon>Arthropoda</taxon>
        <taxon>Hexapoda</taxon>
        <taxon>Insecta</taxon>
        <taxon>Pterygota</taxon>
        <taxon>Neoptera</taxon>
        <taxon>Endopterygota</taxon>
        <taxon>Hymenoptera</taxon>
        <taxon>Apocrita</taxon>
        <taxon>Proctotrupomorpha</taxon>
        <taxon>Chalcidoidea</taxon>
        <taxon>Trichogrammatidae</taxon>
        <taxon>Trichogramma</taxon>
    </lineage>
</organism>
<evidence type="ECO:0000313" key="3">
    <source>
        <dbReference type="Proteomes" id="UP001627154"/>
    </source>
</evidence>
<feature type="chain" id="PRO_5044808278" evidence="1">
    <location>
        <begin position="19"/>
        <end position="115"/>
    </location>
</feature>
<comment type="caution">
    <text evidence="2">The sequence shown here is derived from an EMBL/GenBank/DDBJ whole genome shotgun (WGS) entry which is preliminary data.</text>
</comment>
<feature type="signal peptide" evidence="1">
    <location>
        <begin position="1"/>
        <end position="18"/>
    </location>
</feature>
<gene>
    <name evidence="2" type="ORF">TKK_013438</name>
</gene>
<dbReference type="Proteomes" id="UP001627154">
    <property type="component" value="Unassembled WGS sequence"/>
</dbReference>
<dbReference type="AlphaFoldDB" id="A0ABD2WHS4"/>